<name>A0A8B9ICR5_9AVES</name>
<dbReference type="InterPro" id="IPR001064">
    <property type="entry name" value="Beta/gamma_crystallin"/>
</dbReference>
<feature type="domain" description="Beta/gamma crystallin 'Greek key'" evidence="8">
    <location>
        <begin position="267"/>
        <end position="309"/>
    </location>
</feature>
<keyword evidence="10" id="KW-1185">Reference proteome</keyword>
<dbReference type="FunFam" id="2.60.20.10:FF:000002">
    <property type="entry name" value="Crystallin, beta B2"/>
    <property type="match status" value="1"/>
</dbReference>
<proteinExistence type="inferred from homology"/>
<keyword evidence="4" id="KW-0273">Eye lens protein</keyword>
<dbReference type="SUPFAM" id="SSF49695">
    <property type="entry name" value="gamma-Crystallin-like"/>
    <property type="match status" value="1"/>
</dbReference>
<organism evidence="9 10">
    <name type="scientific">Anser brachyrhynchus</name>
    <name type="common">Pink-footed goose</name>
    <dbReference type="NCBI Taxonomy" id="132585"/>
    <lineage>
        <taxon>Eukaryota</taxon>
        <taxon>Metazoa</taxon>
        <taxon>Chordata</taxon>
        <taxon>Craniata</taxon>
        <taxon>Vertebrata</taxon>
        <taxon>Euteleostomi</taxon>
        <taxon>Archelosauria</taxon>
        <taxon>Archosauria</taxon>
        <taxon>Dinosauria</taxon>
        <taxon>Saurischia</taxon>
        <taxon>Theropoda</taxon>
        <taxon>Coelurosauria</taxon>
        <taxon>Aves</taxon>
        <taxon>Neognathae</taxon>
        <taxon>Galloanserae</taxon>
        <taxon>Anseriformes</taxon>
        <taxon>Anatidae</taxon>
        <taxon>Anserinae</taxon>
        <taxon>Anser</taxon>
    </lineage>
</organism>
<evidence type="ECO:0000256" key="4">
    <source>
        <dbReference type="ARBA" id="ARBA00022613"/>
    </source>
</evidence>
<keyword evidence="5" id="KW-0677">Repeat</keyword>
<dbReference type="InterPro" id="IPR011024">
    <property type="entry name" value="G_crystallin-like"/>
</dbReference>
<gene>
    <name evidence="9" type="primary">CRYBB3</name>
</gene>
<dbReference type="FunFam" id="2.60.20.10:FF:000005">
    <property type="entry name" value="Crystallin, beta B1"/>
    <property type="match status" value="1"/>
</dbReference>
<comment type="subunit">
    <text evidence="6">Homo/heterodimer, or complexes of higher-order. The structure of beta-crystallin oligomers seems to be stabilized through interactions between the N-terminal arms.</text>
</comment>
<feature type="domain" description="Beta/gamma crystallin 'Greek key'" evidence="8">
    <location>
        <begin position="175"/>
        <end position="219"/>
    </location>
</feature>
<comment type="function">
    <text evidence="1">Crystallins are the dominant structural components of the vertebrate eye lens.</text>
</comment>
<protein>
    <recommendedName>
        <fullName evidence="3">Beta-crystallin B3</fullName>
    </recommendedName>
    <alternativeName>
        <fullName evidence="7">Beta-B3 crystallin</fullName>
    </alternativeName>
</protein>
<dbReference type="PRINTS" id="PR01367">
    <property type="entry name" value="BGCRYSTALLIN"/>
</dbReference>
<dbReference type="AlphaFoldDB" id="A0A8B9ICR5"/>
<dbReference type="GO" id="GO:0005212">
    <property type="term" value="F:structural constituent of eye lens"/>
    <property type="evidence" value="ECO:0007669"/>
    <property type="project" value="UniProtKB-KW"/>
</dbReference>
<dbReference type="Proteomes" id="UP000694426">
    <property type="component" value="Unplaced"/>
</dbReference>
<evidence type="ECO:0000256" key="6">
    <source>
        <dbReference type="ARBA" id="ARBA00025922"/>
    </source>
</evidence>
<dbReference type="InterPro" id="IPR050252">
    <property type="entry name" value="Beta/Gamma-Crystallin"/>
</dbReference>
<dbReference type="Pfam" id="PF00030">
    <property type="entry name" value="Crystall"/>
    <property type="match status" value="2"/>
</dbReference>
<accession>A0A8B9ICR5</accession>
<reference evidence="9" key="2">
    <citation type="submission" date="2025-09" db="UniProtKB">
        <authorList>
            <consortium name="Ensembl"/>
        </authorList>
    </citation>
    <scope>IDENTIFICATION</scope>
</reference>
<dbReference type="GO" id="GO:0007601">
    <property type="term" value="P:visual perception"/>
    <property type="evidence" value="ECO:0007669"/>
    <property type="project" value="TreeGrafter"/>
</dbReference>
<sequence>LRAACRRRCLLVHLWLPSDSAWRSAARAAAQRFAPGDGALCLGRRCAQRRSFPVCFFWSRFSRPWVSGRLGWVCEKLRSSIRTGAAGWQGRAVPHRALQLEGRPEKPLGKLSSAPLYGQRCGATAIRINCLVIGKEVTIYELENFQGRRCELTEELPNVAEKELEKVGSIQVESGPWLGFERQAFAGEQFVLEKGDYPRWDSWSNSHNSDRLMSIRPLQIDSPDHKIHLFENVGYTGRKMEIVDDDVPSLWAHGFQDRVASVRALNGTWVGYEYPGYRGRQHVFEKGEYRHWNEWDANQPLIQSVRRVRDQQWHQRGCFENS</sequence>
<dbReference type="Ensembl" id="ENSABRT00000037220.1">
    <property type="protein sequence ID" value="ENSABRP00000026606.1"/>
    <property type="gene ID" value="ENSABRG00000022217.1"/>
</dbReference>
<feature type="domain" description="Beta/gamma crystallin 'Greek key'" evidence="8">
    <location>
        <begin position="135"/>
        <end position="174"/>
    </location>
</feature>
<dbReference type="Gene3D" id="2.60.20.10">
    <property type="entry name" value="Crystallins"/>
    <property type="match status" value="2"/>
</dbReference>
<evidence type="ECO:0000256" key="1">
    <source>
        <dbReference type="ARBA" id="ARBA00003689"/>
    </source>
</evidence>
<evidence type="ECO:0000256" key="5">
    <source>
        <dbReference type="ARBA" id="ARBA00022737"/>
    </source>
</evidence>
<dbReference type="PROSITE" id="PS50915">
    <property type="entry name" value="CRYSTALLIN_BETA_GAMMA"/>
    <property type="match status" value="3"/>
</dbReference>
<evidence type="ECO:0000259" key="8">
    <source>
        <dbReference type="PROSITE" id="PS50915"/>
    </source>
</evidence>
<reference evidence="9" key="1">
    <citation type="submission" date="2025-08" db="UniProtKB">
        <authorList>
            <consortium name="Ensembl"/>
        </authorList>
    </citation>
    <scope>IDENTIFICATION</scope>
</reference>
<evidence type="ECO:0000313" key="10">
    <source>
        <dbReference type="Proteomes" id="UP000694426"/>
    </source>
</evidence>
<evidence type="ECO:0000256" key="2">
    <source>
        <dbReference type="ARBA" id="ARBA00009646"/>
    </source>
</evidence>
<evidence type="ECO:0000256" key="3">
    <source>
        <dbReference type="ARBA" id="ARBA00019518"/>
    </source>
</evidence>
<evidence type="ECO:0000256" key="7">
    <source>
        <dbReference type="ARBA" id="ARBA00032629"/>
    </source>
</evidence>
<dbReference type="GO" id="GO:0002088">
    <property type="term" value="P:lens development in camera-type eye"/>
    <property type="evidence" value="ECO:0007669"/>
    <property type="project" value="TreeGrafter"/>
</dbReference>
<dbReference type="GeneTree" id="ENSGT00940000158425"/>
<evidence type="ECO:0000313" key="9">
    <source>
        <dbReference type="Ensembl" id="ENSABRP00000026606.1"/>
    </source>
</evidence>
<dbReference type="PANTHER" id="PTHR11818:SF13">
    <property type="entry name" value="BETA-CRYSTALLIN B3"/>
    <property type="match status" value="1"/>
</dbReference>
<dbReference type="SMART" id="SM00247">
    <property type="entry name" value="XTALbg"/>
    <property type="match status" value="2"/>
</dbReference>
<comment type="similarity">
    <text evidence="2">Belongs to the beta/gamma-crystallin family.</text>
</comment>
<dbReference type="PANTHER" id="PTHR11818">
    <property type="entry name" value="BETA/GAMMA CRYSTALLIN"/>
    <property type="match status" value="1"/>
</dbReference>